<feature type="compositionally biased region" description="Acidic residues" evidence="1">
    <location>
        <begin position="90"/>
        <end position="112"/>
    </location>
</feature>
<evidence type="ECO:0000313" key="3">
    <source>
        <dbReference type="EMBL" id="CAK7940851.1"/>
    </source>
</evidence>
<reference evidence="3" key="1">
    <citation type="submission" date="2024-01" db="EMBL/GenBank/DDBJ databases">
        <authorList>
            <person name="Webb A."/>
        </authorList>
    </citation>
    <scope>NUCLEOTIDE SEQUENCE</scope>
    <source>
        <strain evidence="3">Pm1</strain>
    </source>
</reference>
<keyword evidence="2" id="KW-0732">Signal</keyword>
<name>A0AAV1V1S9_9STRA</name>
<organism evidence="3 4">
    <name type="scientific">Peronospora matthiolae</name>
    <dbReference type="NCBI Taxonomy" id="2874970"/>
    <lineage>
        <taxon>Eukaryota</taxon>
        <taxon>Sar</taxon>
        <taxon>Stramenopiles</taxon>
        <taxon>Oomycota</taxon>
        <taxon>Peronosporomycetes</taxon>
        <taxon>Peronosporales</taxon>
        <taxon>Peronosporaceae</taxon>
        <taxon>Peronospora</taxon>
    </lineage>
</organism>
<evidence type="ECO:0000256" key="1">
    <source>
        <dbReference type="SAM" id="MobiDB-lite"/>
    </source>
</evidence>
<feature type="chain" id="PRO_5043920442" description="RxLR effector protein" evidence="2">
    <location>
        <begin position="25"/>
        <end position="144"/>
    </location>
</feature>
<protein>
    <recommendedName>
        <fullName evidence="5">RxLR effector protein</fullName>
    </recommendedName>
</protein>
<gene>
    <name evidence="3" type="ORF">PM001_LOCUS26001</name>
</gene>
<evidence type="ECO:0008006" key="5">
    <source>
        <dbReference type="Google" id="ProtNLM"/>
    </source>
</evidence>
<dbReference type="Proteomes" id="UP001162060">
    <property type="component" value="Unassembled WGS sequence"/>
</dbReference>
<proteinExistence type="predicted"/>
<feature type="signal peptide" evidence="2">
    <location>
        <begin position="1"/>
        <end position="24"/>
    </location>
</feature>
<dbReference type="EMBL" id="CAKLBY020000259">
    <property type="protein sequence ID" value="CAK7940851.1"/>
    <property type="molecule type" value="Genomic_DNA"/>
</dbReference>
<evidence type="ECO:0000256" key="2">
    <source>
        <dbReference type="SAM" id="SignalP"/>
    </source>
</evidence>
<evidence type="ECO:0000313" key="4">
    <source>
        <dbReference type="Proteomes" id="UP001162060"/>
    </source>
</evidence>
<comment type="caution">
    <text evidence="3">The sequence shown here is derived from an EMBL/GenBank/DDBJ whole genome shotgun (WGS) entry which is preliminary data.</text>
</comment>
<accession>A0AAV1V1S9</accession>
<sequence>MRIPYMALVVASALVASTSHGVQAVPDSVKSSSLRSRVDARGQLDVNGRTIRFLTSGNHQATGYAASALHGKRSLRALSQASKKKGYQDIAEEKDEAENEEEDENEEEEDDSSSTSSSDNLQLKVDVNGKSVVNTDGDSSESDK</sequence>
<feature type="region of interest" description="Disordered" evidence="1">
    <location>
        <begin position="78"/>
        <end position="144"/>
    </location>
</feature>
<dbReference type="AlphaFoldDB" id="A0AAV1V1S9"/>